<evidence type="ECO:0000256" key="2">
    <source>
        <dbReference type="ARBA" id="ARBA00022801"/>
    </source>
</evidence>
<comment type="similarity">
    <text evidence="1">Belongs to the AB hydrolase superfamily.</text>
</comment>
<dbReference type="SUPFAM" id="SSF53474">
    <property type="entry name" value="alpha/beta-Hydrolases"/>
    <property type="match status" value="1"/>
</dbReference>
<evidence type="ECO:0000313" key="5">
    <source>
        <dbReference type="Proteomes" id="UP000595095"/>
    </source>
</evidence>
<keyword evidence="2 4" id="KW-0378">Hydrolase</keyword>
<dbReference type="InterPro" id="IPR000073">
    <property type="entry name" value="AB_hydrolase_1"/>
</dbReference>
<dbReference type="KEGG" id="smaa:IT774_05705"/>
<evidence type="ECO:0000256" key="1">
    <source>
        <dbReference type="ARBA" id="ARBA00008645"/>
    </source>
</evidence>
<dbReference type="RefSeq" id="WP_195811726.1">
    <property type="nucleotide sequence ID" value="NZ_CP064795.1"/>
</dbReference>
<dbReference type="Pfam" id="PF00561">
    <property type="entry name" value="Abhydrolase_1"/>
    <property type="match status" value="1"/>
</dbReference>
<dbReference type="InterPro" id="IPR000639">
    <property type="entry name" value="Epox_hydrolase-like"/>
</dbReference>
<dbReference type="GO" id="GO:0016020">
    <property type="term" value="C:membrane"/>
    <property type="evidence" value="ECO:0007669"/>
    <property type="project" value="TreeGrafter"/>
</dbReference>
<dbReference type="InterPro" id="IPR050266">
    <property type="entry name" value="AB_hydrolase_sf"/>
</dbReference>
<proteinExistence type="inferred from homology"/>
<protein>
    <submittedName>
        <fullName evidence="4">Alpha/beta hydrolase</fullName>
    </submittedName>
</protein>
<dbReference type="PANTHER" id="PTHR43798">
    <property type="entry name" value="MONOACYLGLYCEROL LIPASE"/>
    <property type="match status" value="1"/>
</dbReference>
<dbReference type="PRINTS" id="PR00412">
    <property type="entry name" value="EPOXHYDRLASE"/>
</dbReference>
<dbReference type="Gene3D" id="3.40.50.1820">
    <property type="entry name" value="alpha/beta hydrolase"/>
    <property type="match status" value="1"/>
</dbReference>
<sequence length="279" mass="30742">MIETEFQAGAVTLTALDNQGGGTVIIGLHGYMDNAASLEPLAPFLHNFRFIALDMAGHGSSTHRPYGSHYNLVDYLQDLHAMIEHQGFEQVVLLGHSLGGILATMYAGIFPDKVIGVVSIDACGPLTESADTTAAQLKDSIESRYKRSRNRLKVVDLEQAVAARCQISDIGESHARAILQRNLTQDAGGHYFWASDPKLRTRSNLRLTEEQAKALMASITCPVYFAAASDSFKNLRERYGQRASWFKHAQCDYFTGGHHVHMEKPEEIGPAVAHFVEQL</sequence>
<dbReference type="Proteomes" id="UP000595095">
    <property type="component" value="Chromosome"/>
</dbReference>
<dbReference type="GO" id="GO:0016787">
    <property type="term" value="F:hydrolase activity"/>
    <property type="evidence" value="ECO:0007669"/>
    <property type="project" value="UniProtKB-KW"/>
</dbReference>
<organism evidence="4 5">
    <name type="scientific">Salinimonas marina</name>
    <dbReference type="NCBI Taxonomy" id="2785918"/>
    <lineage>
        <taxon>Bacteria</taxon>
        <taxon>Pseudomonadati</taxon>
        <taxon>Pseudomonadota</taxon>
        <taxon>Gammaproteobacteria</taxon>
        <taxon>Alteromonadales</taxon>
        <taxon>Alteromonadaceae</taxon>
        <taxon>Alteromonas/Salinimonas group</taxon>
        <taxon>Salinimonas</taxon>
    </lineage>
</organism>
<feature type="domain" description="AB hydrolase-1" evidence="3">
    <location>
        <begin position="24"/>
        <end position="265"/>
    </location>
</feature>
<dbReference type="InterPro" id="IPR029058">
    <property type="entry name" value="AB_hydrolase_fold"/>
</dbReference>
<dbReference type="AlphaFoldDB" id="A0A7S9HDX4"/>
<keyword evidence="5" id="KW-1185">Reference proteome</keyword>
<gene>
    <name evidence="4" type="ORF">IT774_05705</name>
</gene>
<evidence type="ECO:0000259" key="3">
    <source>
        <dbReference type="Pfam" id="PF00561"/>
    </source>
</evidence>
<name>A0A7S9HDX4_9ALTE</name>
<accession>A0A7S9HDX4</accession>
<reference evidence="4 5" key="1">
    <citation type="submission" date="2020-11" db="EMBL/GenBank/DDBJ databases">
        <title>Complete genome sequence for Salinimonas sp. strain G2-b.</title>
        <authorList>
            <person name="Park S.-J."/>
        </authorList>
    </citation>
    <scope>NUCLEOTIDE SEQUENCE [LARGE SCALE GENOMIC DNA]</scope>
    <source>
        <strain evidence="4 5">G2-b</strain>
    </source>
</reference>
<dbReference type="EMBL" id="CP064795">
    <property type="protein sequence ID" value="QPG06650.1"/>
    <property type="molecule type" value="Genomic_DNA"/>
</dbReference>
<evidence type="ECO:0000313" key="4">
    <source>
        <dbReference type="EMBL" id="QPG06650.1"/>
    </source>
</evidence>
<dbReference type="PANTHER" id="PTHR43798:SF14">
    <property type="entry name" value="SERINE HYDROLASE-LIKE PROTEIN DDB_G0286239"/>
    <property type="match status" value="1"/>
</dbReference>